<dbReference type="Proteomes" id="UP000554286">
    <property type="component" value="Unassembled WGS sequence"/>
</dbReference>
<gene>
    <name evidence="2" type="ORF">GGD89_003973</name>
</gene>
<reference evidence="2 3" key="1">
    <citation type="submission" date="2020-08" db="EMBL/GenBank/DDBJ databases">
        <title>Genome sequencing of Purple Non-Sulfur Bacteria from various extreme environments.</title>
        <authorList>
            <person name="Mayer M."/>
        </authorList>
    </citation>
    <scope>NUCLEOTIDE SEQUENCE [LARGE SCALE GENOMIC DNA]</scope>
    <source>
        <strain evidence="2 3">JA131</strain>
    </source>
</reference>
<sequence length="299" mass="33322">MADQIDTSRNLLIVWDNRADDPHGAGTAATLSGGAWIAVRPLAHLLDPRLMRVAQSASTDPAATRFTVDYGAATDLRVGAIINSNIRPLGTVRRTISEDPGDTERLHDSGERDYSPAVTNPWLLPRADPAFGHGRIPSRERRQYRLPWHDVAPGPVLARYEHWYIADEGNPDGHVWLSRLWTGVGWQTTVPVEFGASWGWEDPTDITATLSGRADADVRPRQRIMDMSIHGLPEIEAMRQYDAIGRLGLSGQLYVAWDPTEVMHRHRRSGLCRMQALNPVELAQQDWVGGAFKFIEEVA</sequence>
<evidence type="ECO:0000313" key="2">
    <source>
        <dbReference type="EMBL" id="MBB4268308.1"/>
    </source>
</evidence>
<accession>A0A7W6WBY3</accession>
<dbReference type="RefSeq" id="WP_184049226.1">
    <property type="nucleotide sequence ID" value="NZ_JACIGK010000088.1"/>
</dbReference>
<feature type="region of interest" description="Disordered" evidence="1">
    <location>
        <begin position="94"/>
        <end position="119"/>
    </location>
</feature>
<name>A0A7W6WBY3_9PROT</name>
<comment type="caution">
    <text evidence="2">The sequence shown here is derived from an EMBL/GenBank/DDBJ whole genome shotgun (WGS) entry which is preliminary data.</text>
</comment>
<keyword evidence="3" id="KW-1185">Reference proteome</keyword>
<protein>
    <submittedName>
        <fullName evidence="2">Uncharacterized protein</fullName>
    </submittedName>
</protein>
<feature type="compositionally biased region" description="Basic and acidic residues" evidence="1">
    <location>
        <begin position="102"/>
        <end position="114"/>
    </location>
</feature>
<organism evidence="2 3">
    <name type="scientific">Roseospira visakhapatnamensis</name>
    <dbReference type="NCBI Taxonomy" id="390880"/>
    <lineage>
        <taxon>Bacteria</taxon>
        <taxon>Pseudomonadati</taxon>
        <taxon>Pseudomonadota</taxon>
        <taxon>Alphaproteobacteria</taxon>
        <taxon>Rhodospirillales</taxon>
        <taxon>Rhodospirillaceae</taxon>
        <taxon>Roseospira</taxon>
    </lineage>
</organism>
<dbReference type="AlphaFoldDB" id="A0A7W6WBY3"/>
<evidence type="ECO:0000313" key="3">
    <source>
        <dbReference type="Proteomes" id="UP000554286"/>
    </source>
</evidence>
<proteinExistence type="predicted"/>
<evidence type="ECO:0000256" key="1">
    <source>
        <dbReference type="SAM" id="MobiDB-lite"/>
    </source>
</evidence>
<dbReference type="EMBL" id="JACIGK010000088">
    <property type="protein sequence ID" value="MBB4268308.1"/>
    <property type="molecule type" value="Genomic_DNA"/>
</dbReference>